<name>A0ABN8X633_9GAMM</name>
<gene>
    <name evidence="1" type="ORF">MSZNOR_2611</name>
</gene>
<dbReference type="Proteomes" id="UP001162030">
    <property type="component" value="Chromosome"/>
</dbReference>
<dbReference type="EMBL" id="OX458333">
    <property type="protein sequence ID" value="CAI8856446.1"/>
    <property type="molecule type" value="Genomic_DNA"/>
</dbReference>
<keyword evidence="2" id="KW-1185">Reference proteome</keyword>
<sequence length="73" mass="8466">MEVGCGERSEPPFDLAQDRPFDFAQDRHRSSRDNRGLYDLEEAFYRPWFWIPAIPAGMTALWSDMSEVGRITA</sequence>
<accession>A0ABN8X633</accession>
<evidence type="ECO:0000313" key="2">
    <source>
        <dbReference type="Proteomes" id="UP001162030"/>
    </source>
</evidence>
<reference evidence="1 2" key="1">
    <citation type="submission" date="2023-03" db="EMBL/GenBank/DDBJ databases">
        <authorList>
            <person name="Pearce D."/>
        </authorList>
    </citation>
    <scope>NUCLEOTIDE SEQUENCE [LARGE SCALE GENOMIC DNA]</scope>
    <source>
        <strain evidence="1">Msz</strain>
    </source>
</reference>
<organism evidence="1 2">
    <name type="scientific">Methylocaldum szegediense</name>
    <dbReference type="NCBI Taxonomy" id="73780"/>
    <lineage>
        <taxon>Bacteria</taxon>
        <taxon>Pseudomonadati</taxon>
        <taxon>Pseudomonadota</taxon>
        <taxon>Gammaproteobacteria</taxon>
        <taxon>Methylococcales</taxon>
        <taxon>Methylococcaceae</taxon>
        <taxon>Methylocaldum</taxon>
    </lineage>
</organism>
<proteinExistence type="predicted"/>
<evidence type="ECO:0000313" key="1">
    <source>
        <dbReference type="EMBL" id="CAI8856446.1"/>
    </source>
</evidence>
<protein>
    <submittedName>
        <fullName evidence="1">Uncharacterized protein</fullName>
    </submittedName>
</protein>